<dbReference type="Proteomes" id="UP001139028">
    <property type="component" value="Unassembled WGS sequence"/>
</dbReference>
<evidence type="ECO:0000259" key="1">
    <source>
        <dbReference type="Pfam" id="PF09343"/>
    </source>
</evidence>
<dbReference type="AlphaFoldDB" id="A0A9X2J8I4"/>
<evidence type="ECO:0000313" key="2">
    <source>
        <dbReference type="EMBL" id="MCO1336885.1"/>
    </source>
</evidence>
<reference evidence="2" key="1">
    <citation type="journal article" date="2022" name="Arch. Microbiol.">
        <title>Microbulbifer okhotskensis sp. nov., isolated from a deep bottom sediment of the Okhotsk Sea.</title>
        <authorList>
            <person name="Romanenko L."/>
            <person name="Kurilenko V."/>
            <person name="Otstavnykh N."/>
            <person name="Velansky P."/>
            <person name="Isaeva M."/>
            <person name="Mikhailov V."/>
        </authorList>
    </citation>
    <scope>NUCLEOTIDE SEQUENCE</scope>
    <source>
        <strain evidence="2">OS29</strain>
    </source>
</reference>
<comment type="caution">
    <text evidence="2">The sequence shown here is derived from an EMBL/GenBank/DDBJ whole genome shotgun (WGS) entry which is preliminary data.</text>
</comment>
<sequence>MFNESRLLERVAYGSEFGHRYKTDIKELRNSIERRNAEWERPLGRYSLLFQNLDYADHQIVVAAHHACMGALVGFRLKDPTDFVADNEVIGYGTGTSETYQLKKKYIFGAFSYQREIVKPVAGAVTIYVDGNPVAASIDDTTGQVQLSADNGAEITWSGEFDVPVRFEEDEIGFSFDNRSRGAPVLTGNVDLLEIRL</sequence>
<name>A0A9X2J8I4_9GAMM</name>
<dbReference type="InterPro" id="IPR011740">
    <property type="entry name" value="DUF2460"/>
</dbReference>
<gene>
    <name evidence="2" type="ORF">MO867_21385</name>
</gene>
<dbReference type="EMBL" id="JALBWM010000226">
    <property type="protein sequence ID" value="MCO1336885.1"/>
    <property type="molecule type" value="Genomic_DNA"/>
</dbReference>
<dbReference type="Pfam" id="PF09343">
    <property type="entry name" value="DUF2460"/>
    <property type="match status" value="1"/>
</dbReference>
<accession>A0A9X2J8I4</accession>
<dbReference type="RefSeq" id="WP_252472911.1">
    <property type="nucleotide sequence ID" value="NZ_JALBWM010000226.1"/>
</dbReference>
<feature type="domain" description="DUF2460" evidence="1">
    <location>
        <begin position="7"/>
        <end position="196"/>
    </location>
</feature>
<protein>
    <submittedName>
        <fullName evidence="2">DUF2460 domain-containing protein</fullName>
    </submittedName>
</protein>
<organism evidence="2 3">
    <name type="scientific">Microbulbifer okhotskensis</name>
    <dbReference type="NCBI Taxonomy" id="2926617"/>
    <lineage>
        <taxon>Bacteria</taxon>
        <taxon>Pseudomonadati</taxon>
        <taxon>Pseudomonadota</taxon>
        <taxon>Gammaproteobacteria</taxon>
        <taxon>Cellvibrionales</taxon>
        <taxon>Microbulbiferaceae</taxon>
        <taxon>Microbulbifer</taxon>
    </lineage>
</organism>
<proteinExistence type="predicted"/>
<keyword evidence="3" id="KW-1185">Reference proteome</keyword>
<evidence type="ECO:0000313" key="3">
    <source>
        <dbReference type="Proteomes" id="UP001139028"/>
    </source>
</evidence>